<organism evidence="6 7">
    <name type="scientific">Caulobacter ginsengisoli</name>
    <dbReference type="NCBI Taxonomy" id="400775"/>
    <lineage>
        <taxon>Bacteria</taxon>
        <taxon>Pseudomonadati</taxon>
        <taxon>Pseudomonadota</taxon>
        <taxon>Alphaproteobacteria</taxon>
        <taxon>Caulobacterales</taxon>
        <taxon>Caulobacteraceae</taxon>
        <taxon>Caulobacter</taxon>
    </lineage>
</organism>
<feature type="transmembrane region" description="Helical" evidence="5">
    <location>
        <begin position="83"/>
        <end position="105"/>
    </location>
</feature>
<comment type="subcellular location">
    <subcellularLocation>
        <location evidence="1">Membrane</location>
    </subcellularLocation>
</comment>
<keyword evidence="4 5" id="KW-0472">Membrane</keyword>
<dbReference type="SUPFAM" id="SSF161084">
    <property type="entry name" value="MAPEG domain-like"/>
    <property type="match status" value="1"/>
</dbReference>
<evidence type="ECO:0000256" key="5">
    <source>
        <dbReference type="SAM" id="Phobius"/>
    </source>
</evidence>
<dbReference type="Pfam" id="PF01124">
    <property type="entry name" value="MAPEG"/>
    <property type="match status" value="1"/>
</dbReference>
<name>A0ABU0IPR1_9CAUL</name>
<dbReference type="Proteomes" id="UP001228905">
    <property type="component" value="Unassembled WGS sequence"/>
</dbReference>
<evidence type="ECO:0000256" key="4">
    <source>
        <dbReference type="ARBA" id="ARBA00023136"/>
    </source>
</evidence>
<evidence type="ECO:0000256" key="2">
    <source>
        <dbReference type="ARBA" id="ARBA00022692"/>
    </source>
</evidence>
<proteinExistence type="predicted"/>
<gene>
    <name evidence="6" type="ORF">QO010_001760</name>
</gene>
<dbReference type="RefSeq" id="WP_307348299.1">
    <property type="nucleotide sequence ID" value="NZ_JAUSVS010000002.1"/>
</dbReference>
<feature type="transmembrane region" description="Helical" evidence="5">
    <location>
        <begin position="112"/>
        <end position="130"/>
    </location>
</feature>
<keyword evidence="7" id="KW-1185">Reference proteome</keyword>
<dbReference type="InterPro" id="IPR023352">
    <property type="entry name" value="MAPEG-like_dom_sf"/>
</dbReference>
<dbReference type="EMBL" id="JAUSVS010000002">
    <property type="protein sequence ID" value="MDQ0463989.1"/>
    <property type="molecule type" value="Genomic_DNA"/>
</dbReference>
<feature type="transmembrane region" description="Helical" evidence="5">
    <location>
        <begin position="6"/>
        <end position="25"/>
    </location>
</feature>
<evidence type="ECO:0000313" key="7">
    <source>
        <dbReference type="Proteomes" id="UP001228905"/>
    </source>
</evidence>
<evidence type="ECO:0000313" key="6">
    <source>
        <dbReference type="EMBL" id="MDQ0463989.1"/>
    </source>
</evidence>
<evidence type="ECO:0000256" key="3">
    <source>
        <dbReference type="ARBA" id="ARBA00022989"/>
    </source>
</evidence>
<keyword evidence="3 5" id="KW-1133">Transmembrane helix</keyword>
<keyword evidence="2 5" id="KW-0812">Transmembrane</keyword>
<dbReference type="PANTHER" id="PTHR35371">
    <property type="entry name" value="INNER MEMBRANE PROTEIN"/>
    <property type="match status" value="1"/>
</dbReference>
<dbReference type="PANTHER" id="PTHR35371:SF1">
    <property type="entry name" value="BLR7753 PROTEIN"/>
    <property type="match status" value="1"/>
</dbReference>
<sequence length="131" mass="14677">MTFELYMLAGTLVLAFIQILLFDIARTGQYGLKWNTGARDEEMPPLNPVANRLQRAQNNLFETLPLFIGAVLIAHVAGCDGVLTHWGTLIYLAGRVVYVPLYAFGVKQLRSLVWLVSTAGLLMVFWAIFFN</sequence>
<feature type="transmembrane region" description="Helical" evidence="5">
    <location>
        <begin position="60"/>
        <end position="77"/>
    </location>
</feature>
<accession>A0ABU0IPR1</accession>
<dbReference type="InterPro" id="IPR001129">
    <property type="entry name" value="Membr-assoc_MAPEG"/>
</dbReference>
<comment type="caution">
    <text evidence="6">The sequence shown here is derived from an EMBL/GenBank/DDBJ whole genome shotgun (WGS) entry which is preliminary data.</text>
</comment>
<reference evidence="6 7" key="1">
    <citation type="submission" date="2023-07" db="EMBL/GenBank/DDBJ databases">
        <title>Genomic Encyclopedia of Type Strains, Phase IV (KMG-IV): sequencing the most valuable type-strain genomes for metagenomic binning, comparative biology and taxonomic classification.</title>
        <authorList>
            <person name="Goeker M."/>
        </authorList>
    </citation>
    <scope>NUCLEOTIDE SEQUENCE [LARGE SCALE GENOMIC DNA]</scope>
    <source>
        <strain evidence="6 7">DSM 18695</strain>
    </source>
</reference>
<protein>
    <submittedName>
        <fullName evidence="6">MAPEG superfamily protein</fullName>
    </submittedName>
</protein>
<dbReference type="Gene3D" id="1.20.120.550">
    <property type="entry name" value="Membrane associated eicosanoid/glutathione metabolism-like domain"/>
    <property type="match status" value="1"/>
</dbReference>
<evidence type="ECO:0000256" key="1">
    <source>
        <dbReference type="ARBA" id="ARBA00004370"/>
    </source>
</evidence>